<dbReference type="GO" id="GO:0097163">
    <property type="term" value="F:sulfur carrier activity"/>
    <property type="evidence" value="ECO:0007669"/>
    <property type="project" value="TreeGrafter"/>
</dbReference>
<dbReference type="AlphaFoldDB" id="A0A4R8IMU2"/>
<dbReference type="Proteomes" id="UP000294914">
    <property type="component" value="Unassembled WGS sequence"/>
</dbReference>
<comment type="caution">
    <text evidence="4">The sequence shown here is derived from an EMBL/GenBank/DDBJ whole genome shotgun (WGS) entry which is preliminary data.</text>
</comment>
<keyword evidence="5" id="KW-1185">Reference proteome</keyword>
<gene>
    <name evidence="4" type="ORF">EDC23_2799</name>
</gene>
<dbReference type="Gene3D" id="3.30.1420.10">
    <property type="match status" value="1"/>
</dbReference>
<dbReference type="GO" id="GO:0005737">
    <property type="term" value="C:cytoplasm"/>
    <property type="evidence" value="ECO:0007669"/>
    <property type="project" value="UniProtKB-SubCell"/>
</dbReference>
<comment type="function">
    <text evidence="3">Part of a sulfur-relay system.</text>
</comment>
<dbReference type="EC" id="2.8.1.-" evidence="3"/>
<dbReference type="Gene3D" id="1.10.10.370">
    <property type="entry name" value="DsrC-like protein, C-terminal domain"/>
    <property type="match status" value="1"/>
</dbReference>
<evidence type="ECO:0000313" key="5">
    <source>
        <dbReference type="Proteomes" id="UP000294914"/>
    </source>
</evidence>
<name>A0A4R8IMU2_9GAMM</name>
<dbReference type="PANTHER" id="PTHR37010:SF1">
    <property type="entry name" value="SULFURTRANSFERASE TUSE"/>
    <property type="match status" value="1"/>
</dbReference>
<dbReference type="InterPro" id="IPR007453">
    <property type="entry name" value="DsrC/TusE"/>
</dbReference>
<comment type="similarity">
    <text evidence="3">Belongs to the dsrC/tusE family.</text>
</comment>
<dbReference type="InterPro" id="IPR042072">
    <property type="entry name" value="DsrC-like_C"/>
</dbReference>
<dbReference type="RefSeq" id="WP_134085369.1">
    <property type="nucleotide sequence ID" value="NZ_SOQX01000011.1"/>
</dbReference>
<evidence type="ECO:0000256" key="3">
    <source>
        <dbReference type="PIRNR" id="PIRNR006223"/>
    </source>
</evidence>
<dbReference type="GO" id="GO:0002143">
    <property type="term" value="P:tRNA wobble position uridine thiolation"/>
    <property type="evidence" value="ECO:0007669"/>
    <property type="project" value="TreeGrafter"/>
</dbReference>
<dbReference type="NCBIfam" id="TIGR03342">
    <property type="entry name" value="dsrC_tusE_dsvC"/>
    <property type="match status" value="1"/>
</dbReference>
<keyword evidence="2" id="KW-0963">Cytoplasm</keyword>
<evidence type="ECO:0000256" key="1">
    <source>
        <dbReference type="ARBA" id="ARBA00004496"/>
    </source>
</evidence>
<dbReference type="SUPFAM" id="SSF69721">
    <property type="entry name" value="DsrC, the gamma subunit of dissimilatory sulfite reductase"/>
    <property type="match status" value="1"/>
</dbReference>
<dbReference type="InterPro" id="IPR043163">
    <property type="entry name" value="DsrC-like_N"/>
</dbReference>
<accession>A0A4R8IMU2</accession>
<sequence>MTQPEMTRNYTTIELDEDGFLLDPEKWNQELAATLAAHDGLILGEEHRELLLSLRDFYFTHGYAPQERHVCFFHQQDKYCLERLFHDQYREAWRLAGLPNPGEEYKSYM</sequence>
<evidence type="ECO:0000256" key="2">
    <source>
        <dbReference type="ARBA" id="ARBA00022490"/>
    </source>
</evidence>
<reference evidence="4 5" key="1">
    <citation type="submission" date="2019-03" db="EMBL/GenBank/DDBJ databases">
        <title>Genomic Encyclopedia of Type Strains, Phase IV (KMG-IV): sequencing the most valuable type-strain genomes for metagenomic binning, comparative biology and taxonomic classification.</title>
        <authorList>
            <person name="Goeker M."/>
        </authorList>
    </citation>
    <scope>NUCLEOTIDE SEQUENCE [LARGE SCALE GENOMIC DNA]</scope>
    <source>
        <strain evidence="4 5">DSM 16326</strain>
    </source>
</reference>
<dbReference type="Pfam" id="PF04358">
    <property type="entry name" value="DsrC"/>
    <property type="match status" value="1"/>
</dbReference>
<dbReference type="OrthoDB" id="8562858at2"/>
<dbReference type="InterPro" id="IPR025526">
    <property type="entry name" value="DsrC-like_dom_sf"/>
</dbReference>
<keyword evidence="3" id="KW-0808">Transferase</keyword>
<comment type="subcellular location">
    <subcellularLocation>
        <location evidence="1">Cytoplasm</location>
    </subcellularLocation>
</comment>
<evidence type="ECO:0000313" key="4">
    <source>
        <dbReference type="EMBL" id="TDX97767.1"/>
    </source>
</evidence>
<dbReference type="PIRSF" id="PIRSF006223">
    <property type="entry name" value="DsrC_TusE"/>
    <property type="match status" value="1"/>
</dbReference>
<organism evidence="4 5">
    <name type="scientific">Thiohalophilus thiocyanatoxydans</name>
    <dbReference type="NCBI Taxonomy" id="381308"/>
    <lineage>
        <taxon>Bacteria</taxon>
        <taxon>Pseudomonadati</taxon>
        <taxon>Pseudomonadota</taxon>
        <taxon>Gammaproteobacteria</taxon>
        <taxon>Thiohalomonadales</taxon>
        <taxon>Thiohalophilaceae</taxon>
        <taxon>Thiohalophilus</taxon>
    </lineage>
</organism>
<dbReference type="GO" id="GO:0016740">
    <property type="term" value="F:transferase activity"/>
    <property type="evidence" value="ECO:0007669"/>
    <property type="project" value="UniProtKB-KW"/>
</dbReference>
<protein>
    <recommendedName>
        <fullName evidence="3">Sulfurtransferase</fullName>
        <ecNumber evidence="3">2.8.1.-</ecNumber>
    </recommendedName>
</protein>
<dbReference type="EMBL" id="SOQX01000011">
    <property type="protein sequence ID" value="TDX97767.1"/>
    <property type="molecule type" value="Genomic_DNA"/>
</dbReference>
<proteinExistence type="inferred from homology"/>
<dbReference type="PANTHER" id="PTHR37010">
    <property type="entry name" value="SULFURTRANSFERASE TUSE"/>
    <property type="match status" value="1"/>
</dbReference>